<dbReference type="Pfam" id="PF08448">
    <property type="entry name" value="PAS_4"/>
    <property type="match status" value="1"/>
</dbReference>
<evidence type="ECO:0000313" key="6">
    <source>
        <dbReference type="Proteomes" id="UP000013165"/>
    </source>
</evidence>
<dbReference type="NCBIfam" id="TIGR00254">
    <property type="entry name" value="GGDEF"/>
    <property type="match status" value="1"/>
</dbReference>
<gene>
    <name evidence="5" type="ORF">J057_01529</name>
</gene>
<keyword evidence="3" id="KW-0418">Kinase</keyword>
<dbReference type="EC" id="2.7.7.65" evidence="2"/>
<evidence type="ECO:0000256" key="1">
    <source>
        <dbReference type="ARBA" id="ARBA00001946"/>
    </source>
</evidence>
<dbReference type="SUPFAM" id="SSF55785">
    <property type="entry name" value="PYP-like sensor domain (PAS domain)"/>
    <property type="match status" value="1"/>
</dbReference>
<dbReference type="OrthoDB" id="9812260at2"/>
<name>N6W9Z6_9GAMM</name>
<dbReference type="PANTHER" id="PTHR45138">
    <property type="entry name" value="REGULATORY COMPONENTS OF SENSORY TRANSDUCTION SYSTEM"/>
    <property type="match status" value="1"/>
</dbReference>
<protein>
    <recommendedName>
        <fullName evidence="2">diguanylate cyclase</fullName>
        <ecNumber evidence="2">2.7.7.65</ecNumber>
    </recommendedName>
</protein>
<dbReference type="HOGENOM" id="CLU_000445_11_4_6"/>
<dbReference type="GO" id="GO:0043709">
    <property type="term" value="P:cell adhesion involved in single-species biofilm formation"/>
    <property type="evidence" value="ECO:0007669"/>
    <property type="project" value="TreeGrafter"/>
</dbReference>
<dbReference type="PATRIC" id="fig|626887.3.peg.287"/>
<dbReference type="SMART" id="SM00267">
    <property type="entry name" value="GGDEF"/>
    <property type="match status" value="1"/>
</dbReference>
<comment type="cofactor">
    <cofactor evidence="1">
        <name>Mg(2+)</name>
        <dbReference type="ChEBI" id="CHEBI:18420"/>
    </cofactor>
</comment>
<sequence>MAVNESDMLEFHWLMDMLETVEVGLIVMDADYRVLVWNGFMENHSGITASRIKEKNLFEYFPDLPERWLKRKVESVRLLNTRAFTTWEQRPYLFHFRNTRPITGTAPYMYQNLTISPLSGADGKVRLVCLMIYDVTDFAASRQALERANDQLTQLSETDRLTGLLNRGTWENLLEAEYERCRRYGNESVLVMFDIDHFKAVNDTYGHVAGDEVIRKTSAILQASLRHADLAGRYGGEEFGIILPETSVEGATAMCERIRSTIEQTPVDTQDASIRYTISMGVAPIHNALEAPVKWIEAADSALYAAKEGGRNQVRIADAPHPG</sequence>
<keyword evidence="3" id="KW-0808">Transferase</keyword>
<reference evidence="5 6" key="1">
    <citation type="journal article" date="2013" name="Genome Announc.">
        <title>Genome Sequence of the Polycyclic Aromatic Hydrocarbon-Degrading Bacterium Strain Marinobacter nanhaiticus D15-8WT.</title>
        <authorList>
            <person name="Cui Z."/>
            <person name="Gao W."/>
            <person name="Li Q."/>
            <person name="Xu G."/>
            <person name="Zheng L."/>
        </authorList>
    </citation>
    <scope>NUCLEOTIDE SEQUENCE [LARGE SCALE GENOMIC DNA]</scope>
    <source>
        <strain evidence="5 6">D15-8W</strain>
    </source>
</reference>
<dbReference type="GO" id="GO:0052621">
    <property type="term" value="F:diguanylate cyclase activity"/>
    <property type="evidence" value="ECO:0007669"/>
    <property type="project" value="UniProtKB-EC"/>
</dbReference>
<dbReference type="InterPro" id="IPR050469">
    <property type="entry name" value="Diguanylate_Cyclase"/>
</dbReference>
<dbReference type="Gene3D" id="3.30.70.270">
    <property type="match status" value="1"/>
</dbReference>
<dbReference type="PROSITE" id="PS50887">
    <property type="entry name" value="GGDEF"/>
    <property type="match status" value="1"/>
</dbReference>
<dbReference type="InterPro" id="IPR000160">
    <property type="entry name" value="GGDEF_dom"/>
</dbReference>
<dbReference type="Proteomes" id="UP000013165">
    <property type="component" value="Unassembled WGS sequence"/>
</dbReference>
<dbReference type="FunFam" id="3.30.70.270:FF:000001">
    <property type="entry name" value="Diguanylate cyclase domain protein"/>
    <property type="match status" value="1"/>
</dbReference>
<dbReference type="eggNOG" id="COG3706">
    <property type="taxonomic scope" value="Bacteria"/>
</dbReference>
<evidence type="ECO:0000259" key="4">
    <source>
        <dbReference type="PROSITE" id="PS50887"/>
    </source>
</evidence>
<dbReference type="EMBL" id="APLQ01000007">
    <property type="protein sequence ID" value="ENO17079.1"/>
    <property type="molecule type" value="Genomic_DNA"/>
</dbReference>
<dbReference type="Pfam" id="PF00990">
    <property type="entry name" value="GGDEF"/>
    <property type="match status" value="1"/>
</dbReference>
<organism evidence="5 6">
    <name type="scientific">Marinobacter nanhaiticus D15-8W</name>
    <dbReference type="NCBI Taxonomy" id="626887"/>
    <lineage>
        <taxon>Bacteria</taxon>
        <taxon>Pseudomonadati</taxon>
        <taxon>Pseudomonadota</taxon>
        <taxon>Gammaproteobacteria</taxon>
        <taxon>Pseudomonadales</taxon>
        <taxon>Marinobacteraceae</taxon>
        <taxon>Marinobacter</taxon>
    </lineage>
</organism>
<dbReference type="GO" id="GO:0016301">
    <property type="term" value="F:kinase activity"/>
    <property type="evidence" value="ECO:0007669"/>
    <property type="project" value="UniProtKB-KW"/>
</dbReference>
<dbReference type="Gene3D" id="3.30.450.20">
    <property type="entry name" value="PAS domain"/>
    <property type="match status" value="1"/>
</dbReference>
<feature type="domain" description="GGDEF" evidence="4">
    <location>
        <begin position="186"/>
        <end position="319"/>
    </location>
</feature>
<comment type="caution">
    <text evidence="5">The sequence shown here is derived from an EMBL/GenBank/DDBJ whole genome shotgun (WGS) entry which is preliminary data.</text>
</comment>
<evidence type="ECO:0000256" key="3">
    <source>
        <dbReference type="ARBA" id="ARBA00022777"/>
    </source>
</evidence>
<dbReference type="CDD" id="cd01949">
    <property type="entry name" value="GGDEF"/>
    <property type="match status" value="1"/>
</dbReference>
<dbReference type="RefSeq" id="WP_004582852.1">
    <property type="nucleotide sequence ID" value="NZ_AP028878.1"/>
</dbReference>
<dbReference type="InterPro" id="IPR035965">
    <property type="entry name" value="PAS-like_dom_sf"/>
</dbReference>
<dbReference type="AlphaFoldDB" id="N6W9Z6"/>
<dbReference type="InterPro" id="IPR013656">
    <property type="entry name" value="PAS_4"/>
</dbReference>
<dbReference type="STRING" id="626887.J057_01529"/>
<evidence type="ECO:0000256" key="2">
    <source>
        <dbReference type="ARBA" id="ARBA00012528"/>
    </source>
</evidence>
<proteinExistence type="predicted"/>
<dbReference type="GO" id="GO:1902201">
    <property type="term" value="P:negative regulation of bacterial-type flagellum-dependent cell motility"/>
    <property type="evidence" value="ECO:0007669"/>
    <property type="project" value="TreeGrafter"/>
</dbReference>
<dbReference type="PANTHER" id="PTHR45138:SF24">
    <property type="entry name" value="DIGUANYLATE CYCLASE DGCC-RELATED"/>
    <property type="match status" value="1"/>
</dbReference>
<dbReference type="GO" id="GO:0005886">
    <property type="term" value="C:plasma membrane"/>
    <property type="evidence" value="ECO:0007669"/>
    <property type="project" value="TreeGrafter"/>
</dbReference>
<accession>N6W9Z6</accession>
<keyword evidence="6" id="KW-1185">Reference proteome</keyword>
<evidence type="ECO:0000313" key="5">
    <source>
        <dbReference type="EMBL" id="ENO17079.1"/>
    </source>
</evidence>
<dbReference type="SUPFAM" id="SSF55073">
    <property type="entry name" value="Nucleotide cyclase"/>
    <property type="match status" value="1"/>
</dbReference>
<dbReference type="InterPro" id="IPR029787">
    <property type="entry name" value="Nucleotide_cyclase"/>
</dbReference>
<dbReference type="InterPro" id="IPR043128">
    <property type="entry name" value="Rev_trsase/Diguanyl_cyclase"/>
</dbReference>